<evidence type="ECO:0000256" key="1">
    <source>
        <dbReference type="ARBA" id="ARBA00004651"/>
    </source>
</evidence>
<evidence type="ECO:0000313" key="10">
    <source>
        <dbReference type="Proteomes" id="UP000019095"/>
    </source>
</evidence>
<feature type="transmembrane region" description="Helical" evidence="8">
    <location>
        <begin position="149"/>
        <end position="170"/>
    </location>
</feature>
<dbReference type="PANTHER" id="PTHR30269">
    <property type="entry name" value="TRANSMEMBRANE PROTEIN YFCA"/>
    <property type="match status" value="1"/>
</dbReference>
<accession>W0PF83</accession>
<feature type="transmembrane region" description="Helical" evidence="8">
    <location>
        <begin position="115"/>
        <end position="137"/>
    </location>
</feature>
<dbReference type="OrthoDB" id="9800873at2"/>
<proteinExistence type="inferred from homology"/>
<dbReference type="InterPro" id="IPR002781">
    <property type="entry name" value="TM_pro_TauE-like"/>
</dbReference>
<reference evidence="9 10" key="1">
    <citation type="journal article" date="2014" name="Microbiology">
        <title>Unravelling the complete genome sequence of Advenella mimigardefordensis strain DPN7T and novel insights in the catabolism of the xenobiotic polythioester precursor 3,3'-dithiodipropionate.</title>
        <authorList>
            <person name="Wubbeler J.H."/>
            <person name="Hiessl S."/>
            <person name="Schuldes J."/>
            <person name="Thurmer A."/>
            <person name="Daniel R."/>
            <person name="Steinbuchel A."/>
        </authorList>
    </citation>
    <scope>NUCLEOTIDE SEQUENCE [LARGE SCALE GENOMIC DNA]</scope>
    <source>
        <strain evidence="10">DSM 17166 / LMG 22922 / DPN7</strain>
    </source>
</reference>
<feature type="transmembrane region" description="Helical" evidence="8">
    <location>
        <begin position="50"/>
        <end position="70"/>
    </location>
</feature>
<feature type="transmembrane region" description="Helical" evidence="8">
    <location>
        <begin position="20"/>
        <end position="43"/>
    </location>
</feature>
<evidence type="ECO:0000256" key="6">
    <source>
        <dbReference type="ARBA" id="ARBA00022989"/>
    </source>
</evidence>
<dbReference type="InterPro" id="IPR052017">
    <property type="entry name" value="TSUP"/>
</dbReference>
<dbReference type="PANTHER" id="PTHR30269:SF32">
    <property type="entry name" value="MEMBRANE TRANSPORTER PROTEIN-RELATED"/>
    <property type="match status" value="1"/>
</dbReference>
<dbReference type="GO" id="GO:0005886">
    <property type="term" value="C:plasma membrane"/>
    <property type="evidence" value="ECO:0007669"/>
    <property type="project" value="UniProtKB-SubCell"/>
</dbReference>
<evidence type="ECO:0000256" key="7">
    <source>
        <dbReference type="ARBA" id="ARBA00023136"/>
    </source>
</evidence>
<evidence type="ECO:0000256" key="5">
    <source>
        <dbReference type="ARBA" id="ARBA00022692"/>
    </source>
</evidence>
<dbReference type="EMBL" id="CP003915">
    <property type="protein sequence ID" value="AHG63693.1"/>
    <property type="molecule type" value="Genomic_DNA"/>
</dbReference>
<dbReference type="STRING" id="1247726.MIM_c16100"/>
<feature type="transmembrane region" description="Helical" evidence="8">
    <location>
        <begin position="182"/>
        <end position="203"/>
    </location>
</feature>
<comment type="similarity">
    <text evidence="2 8">Belongs to the 4-toluene sulfonate uptake permease (TSUP) (TC 2.A.102) family.</text>
</comment>
<feature type="transmembrane region" description="Helical" evidence="8">
    <location>
        <begin position="209"/>
        <end position="228"/>
    </location>
</feature>
<gene>
    <name evidence="9" type="ORF">MIM_c16100</name>
</gene>
<keyword evidence="6 8" id="KW-1133">Transmembrane helix</keyword>
<sequence>MEFLTNYLSLIHTDEPFSFGALALVIAVFILAGAVKGVVGLGLPTISMALLALLMSPAQAAALLVIPSLLTNVWQMRPFQVVPQLMRSIGSMQIGVLVGTIAGAWLLGAPSGHTAGVALGVALVAYACWGLSGRSIVVPPAMQTWMGPLVGFATGFVTAATGVFVVPAVPYLQALQLSRDHLIQAMGVSFTVSTVALALGLWLNHSYSSGAAGISLLMLVPALLGMSLGQSLRQRLSVALFKKVFFCSLIVLGIYQVAAGA</sequence>
<keyword evidence="7 8" id="KW-0472">Membrane</keyword>
<dbReference type="Proteomes" id="UP000019095">
    <property type="component" value="Chromosome"/>
</dbReference>
<protein>
    <recommendedName>
        <fullName evidence="8">Probable membrane transporter protein</fullName>
    </recommendedName>
</protein>
<dbReference type="KEGG" id="amim:MIM_c16100"/>
<organism evidence="9 10">
    <name type="scientific">Advenella mimigardefordensis (strain DSM 17166 / LMG 22922 / DPN7)</name>
    <dbReference type="NCBI Taxonomy" id="1247726"/>
    <lineage>
        <taxon>Bacteria</taxon>
        <taxon>Pseudomonadati</taxon>
        <taxon>Pseudomonadota</taxon>
        <taxon>Betaproteobacteria</taxon>
        <taxon>Burkholderiales</taxon>
        <taxon>Alcaligenaceae</taxon>
    </lineage>
</organism>
<keyword evidence="4 8" id="KW-1003">Cell membrane</keyword>
<name>W0PF83_ADVMD</name>
<dbReference type="eggNOG" id="COG0730">
    <property type="taxonomic scope" value="Bacteria"/>
</dbReference>
<evidence type="ECO:0000256" key="3">
    <source>
        <dbReference type="ARBA" id="ARBA00022448"/>
    </source>
</evidence>
<keyword evidence="10" id="KW-1185">Reference proteome</keyword>
<evidence type="ECO:0000256" key="8">
    <source>
        <dbReference type="RuleBase" id="RU363041"/>
    </source>
</evidence>
<feature type="transmembrane region" description="Helical" evidence="8">
    <location>
        <begin position="240"/>
        <end position="258"/>
    </location>
</feature>
<dbReference type="RefSeq" id="WP_025372324.1">
    <property type="nucleotide sequence ID" value="NZ_CP003915.1"/>
</dbReference>
<feature type="transmembrane region" description="Helical" evidence="8">
    <location>
        <begin position="90"/>
        <end position="108"/>
    </location>
</feature>
<dbReference type="AlphaFoldDB" id="W0PF83"/>
<comment type="subcellular location">
    <subcellularLocation>
        <location evidence="1 8">Cell membrane</location>
        <topology evidence="1 8">Multi-pass membrane protein</topology>
    </subcellularLocation>
</comment>
<evidence type="ECO:0000256" key="2">
    <source>
        <dbReference type="ARBA" id="ARBA00009142"/>
    </source>
</evidence>
<dbReference type="PATRIC" id="fig|1247726.3.peg.1766"/>
<evidence type="ECO:0000256" key="4">
    <source>
        <dbReference type="ARBA" id="ARBA00022475"/>
    </source>
</evidence>
<keyword evidence="5 8" id="KW-0812">Transmembrane</keyword>
<evidence type="ECO:0000313" key="9">
    <source>
        <dbReference type="EMBL" id="AHG63693.1"/>
    </source>
</evidence>
<dbReference type="HOGENOM" id="CLU_054750_7_1_4"/>
<keyword evidence="3" id="KW-0813">Transport</keyword>
<dbReference type="Pfam" id="PF01925">
    <property type="entry name" value="TauE"/>
    <property type="match status" value="1"/>
</dbReference>